<evidence type="ECO:0000256" key="1">
    <source>
        <dbReference type="SAM" id="Coils"/>
    </source>
</evidence>
<feature type="region of interest" description="Disordered" evidence="2">
    <location>
        <begin position="103"/>
        <end position="124"/>
    </location>
</feature>
<gene>
    <name evidence="3" type="primary">GRIPAP1</name>
    <name evidence="3" type="synonym">LOC115165941</name>
</gene>
<dbReference type="GO" id="GO:0099158">
    <property type="term" value="P:regulation of recycling endosome localization within postsynapse"/>
    <property type="evidence" value="ECO:0007669"/>
    <property type="project" value="TreeGrafter"/>
</dbReference>
<dbReference type="GeneTree" id="ENSGT00720000108868"/>
<proteinExistence type="predicted"/>
<protein>
    <submittedName>
        <fullName evidence="3">GRIP1 associated protein 1</fullName>
    </submittedName>
</protein>
<feature type="region of interest" description="Disordered" evidence="2">
    <location>
        <begin position="591"/>
        <end position="615"/>
    </location>
</feature>
<dbReference type="GO" id="GO:1905244">
    <property type="term" value="P:regulation of modification of synaptic structure"/>
    <property type="evidence" value="ECO:0007669"/>
    <property type="project" value="TreeGrafter"/>
</dbReference>
<evidence type="ECO:0000313" key="3">
    <source>
        <dbReference type="Ensembl" id="ENSSTUP00000105187.1"/>
    </source>
</evidence>
<feature type="coiled-coil region" evidence="1">
    <location>
        <begin position="698"/>
        <end position="725"/>
    </location>
</feature>
<dbReference type="GO" id="GO:0098837">
    <property type="term" value="C:postsynaptic recycling endosome"/>
    <property type="evidence" value="ECO:0007669"/>
    <property type="project" value="TreeGrafter"/>
</dbReference>
<accession>A0A674EBN3</accession>
<dbReference type="InterPro" id="IPR026204">
    <property type="entry name" value="GRIPAP1"/>
</dbReference>
<evidence type="ECO:0000256" key="2">
    <source>
        <dbReference type="SAM" id="MobiDB-lite"/>
    </source>
</evidence>
<organism evidence="3 4">
    <name type="scientific">Salmo trutta</name>
    <name type="common">Brown trout</name>
    <dbReference type="NCBI Taxonomy" id="8032"/>
    <lineage>
        <taxon>Eukaryota</taxon>
        <taxon>Metazoa</taxon>
        <taxon>Chordata</taxon>
        <taxon>Craniata</taxon>
        <taxon>Vertebrata</taxon>
        <taxon>Euteleostomi</taxon>
        <taxon>Actinopterygii</taxon>
        <taxon>Neopterygii</taxon>
        <taxon>Teleostei</taxon>
        <taxon>Protacanthopterygii</taxon>
        <taxon>Salmoniformes</taxon>
        <taxon>Salmonidae</taxon>
        <taxon>Salmoninae</taxon>
        <taxon>Salmo</taxon>
    </lineage>
</organism>
<dbReference type="PANTHER" id="PTHR18978">
    <property type="entry name" value="GRIP-1 ASSOCIATED PROTEIN 1"/>
    <property type="match status" value="1"/>
</dbReference>
<dbReference type="GO" id="GO:0098978">
    <property type="term" value="C:glutamatergic synapse"/>
    <property type="evidence" value="ECO:0007669"/>
    <property type="project" value="TreeGrafter"/>
</dbReference>
<dbReference type="PANTHER" id="PTHR18978:SF1">
    <property type="entry name" value="GRIP1-ASSOCIATED PROTEIN 1"/>
    <property type="match status" value="1"/>
</dbReference>
<keyword evidence="4" id="KW-1185">Reference proteome</keyword>
<feature type="coiled-coil region" evidence="1">
    <location>
        <begin position="484"/>
        <end position="550"/>
    </location>
</feature>
<feature type="compositionally biased region" description="Polar residues" evidence="2">
    <location>
        <begin position="113"/>
        <end position="122"/>
    </location>
</feature>
<feature type="compositionally biased region" description="Polar residues" evidence="2">
    <location>
        <begin position="594"/>
        <end position="610"/>
    </location>
</feature>
<dbReference type="GO" id="GO:0098998">
    <property type="term" value="C:extrinsic component of postsynaptic early endosome membrane"/>
    <property type="evidence" value="ECO:0007669"/>
    <property type="project" value="TreeGrafter"/>
</dbReference>
<dbReference type="GO" id="GO:0099152">
    <property type="term" value="P:regulation of neurotransmitter receptor transport, endosome to postsynaptic membrane"/>
    <property type="evidence" value="ECO:0007669"/>
    <property type="project" value="TreeGrafter"/>
</dbReference>
<dbReference type="Proteomes" id="UP000472277">
    <property type="component" value="Chromosome 28"/>
</dbReference>
<feature type="coiled-coil region" evidence="1">
    <location>
        <begin position="381"/>
        <end position="436"/>
    </location>
</feature>
<reference evidence="3" key="2">
    <citation type="submission" date="2025-09" db="UniProtKB">
        <authorList>
            <consortium name="Ensembl"/>
        </authorList>
    </citation>
    <scope>IDENTIFICATION</scope>
</reference>
<dbReference type="AlphaFoldDB" id="A0A674EBN3"/>
<keyword evidence="1" id="KW-0175">Coiled coil</keyword>
<dbReference type="Ensembl" id="ENSSTUT00000112793.1">
    <property type="protein sequence ID" value="ENSSTUP00000105187.1"/>
    <property type="gene ID" value="ENSSTUG00000046870.1"/>
</dbReference>
<reference evidence="3" key="1">
    <citation type="submission" date="2025-08" db="UniProtKB">
        <authorList>
            <consortium name="Ensembl"/>
        </authorList>
    </citation>
    <scope>IDENTIFICATION</scope>
</reference>
<feature type="coiled-coil region" evidence="1">
    <location>
        <begin position="243"/>
        <end position="354"/>
    </location>
</feature>
<dbReference type="GO" id="GO:0098887">
    <property type="term" value="P:neurotransmitter receptor transport, endosome to postsynaptic membrane"/>
    <property type="evidence" value="ECO:0007669"/>
    <property type="project" value="TreeGrafter"/>
</dbReference>
<name>A0A674EBN3_SALTR</name>
<sequence>MQAHLLELRTQNYQLSDDLRKNTAELVAVRQKSVTLEKDYIKAQKALNKSKKAQEVDALLSENEMLQGKLHSQEDDFRLQNSTLMQELSKLCTQIEELEHENKDLNDGKVFQAESSSPTPSSVDGELLRLQAENAALQKKITGMFMLVIIVGIPLFQRHFLDMMYLSNGNASVFQVPASISIPMNIHSFCTRTKIDEIQQRKEEELKSMNIRIQKLQGDLLSANQVKHPDVASCQSAVSQEQVESILTENDALRTNLAALEQIQTVKTQEMNLLRDQNMALNVELQQKRTEQESFLAQRDDLNSQLQESNRANSRLLEQLTEVGQEKDGVQQELEEAKKTADKRKAMLDELAIDIITEKSRHKEELSDVRLQHEKEVLGVRARYEKELRGLHEDKNRTEEEIRSQLRDEKARNKELEGLQQSVEELQAQVQSMEGTKGWFERRLKEAEVHYQLQFHENNRTEYIFFVFLIQGKESDIDGVKLHLTEVEKERDVHNETIGKLKQEIKDTVDGQRILEKKGSSALKDLKRQLQLERKRADKLQERLQEILTNTKTRTGLEELVLSEISSPNRSQQRGDSSSVSSFSYGEIMKEGASAQSTNKSASGSPQSQRPADLSDDEVGELFLRLAEVQQEKWMLEEKVKHLEVSCSSMADDICKKSAIIETYVMDSRTGNHLSPCLVGGHGHGLGSVLRDLVKPGDENLREMNKKLQNMLEEQLTKNMHLQKVGCCTLEKVGCCTLEKVGCCTLEKVGCCTLEEGRLLYTREGRHL</sequence>
<evidence type="ECO:0000313" key="4">
    <source>
        <dbReference type="Proteomes" id="UP000472277"/>
    </source>
</evidence>